<organism evidence="2 3">
    <name type="scientific">Aspergillus brasiliensis (strain CBS 101740 / IMI 381727 / IBT 21946)</name>
    <dbReference type="NCBI Taxonomy" id="767769"/>
    <lineage>
        <taxon>Eukaryota</taxon>
        <taxon>Fungi</taxon>
        <taxon>Dikarya</taxon>
        <taxon>Ascomycota</taxon>
        <taxon>Pezizomycotina</taxon>
        <taxon>Eurotiomycetes</taxon>
        <taxon>Eurotiomycetidae</taxon>
        <taxon>Eurotiales</taxon>
        <taxon>Aspergillaceae</taxon>
        <taxon>Aspergillus</taxon>
        <taxon>Aspergillus subgen. Circumdati</taxon>
    </lineage>
</organism>
<evidence type="ECO:0000313" key="3">
    <source>
        <dbReference type="Proteomes" id="UP000184499"/>
    </source>
</evidence>
<accession>A0A1L9UU52</accession>
<protein>
    <submittedName>
        <fullName evidence="2">Uncharacterized protein</fullName>
    </submittedName>
</protein>
<gene>
    <name evidence="2" type="ORF">ASPBRDRAFT_40443</name>
</gene>
<feature type="region of interest" description="Disordered" evidence="1">
    <location>
        <begin position="57"/>
        <end position="79"/>
    </location>
</feature>
<evidence type="ECO:0000313" key="2">
    <source>
        <dbReference type="EMBL" id="OJJ75171.1"/>
    </source>
</evidence>
<dbReference type="GeneID" id="93576843"/>
<sequence>MRWDTETFRLTNIRWKEIEHTKVAASFSHLACTEARAGGRQPLTMGFHSESSAWLNSVQPSGRQGKVASSPSTMVLRQL</sequence>
<dbReference type="Proteomes" id="UP000184499">
    <property type="component" value="Unassembled WGS sequence"/>
</dbReference>
<dbReference type="AlphaFoldDB" id="A0A1L9UU52"/>
<evidence type="ECO:0000256" key="1">
    <source>
        <dbReference type="SAM" id="MobiDB-lite"/>
    </source>
</evidence>
<name>A0A1L9UU52_ASPBC</name>
<dbReference type="RefSeq" id="XP_067482419.1">
    <property type="nucleotide sequence ID" value="XM_067624355.1"/>
</dbReference>
<reference evidence="3" key="1">
    <citation type="journal article" date="2017" name="Genome Biol.">
        <title>Comparative genomics reveals high biological diversity and specific adaptations in the industrially and medically important fungal genus Aspergillus.</title>
        <authorList>
            <person name="de Vries R.P."/>
            <person name="Riley R."/>
            <person name="Wiebenga A."/>
            <person name="Aguilar-Osorio G."/>
            <person name="Amillis S."/>
            <person name="Uchima C.A."/>
            <person name="Anderluh G."/>
            <person name="Asadollahi M."/>
            <person name="Askin M."/>
            <person name="Barry K."/>
            <person name="Battaglia E."/>
            <person name="Bayram O."/>
            <person name="Benocci T."/>
            <person name="Braus-Stromeyer S.A."/>
            <person name="Caldana C."/>
            <person name="Canovas D."/>
            <person name="Cerqueira G.C."/>
            <person name="Chen F."/>
            <person name="Chen W."/>
            <person name="Choi C."/>
            <person name="Clum A."/>
            <person name="Dos Santos R.A."/>
            <person name="Damasio A.R."/>
            <person name="Diallinas G."/>
            <person name="Emri T."/>
            <person name="Fekete E."/>
            <person name="Flipphi M."/>
            <person name="Freyberg S."/>
            <person name="Gallo A."/>
            <person name="Gournas C."/>
            <person name="Habgood R."/>
            <person name="Hainaut M."/>
            <person name="Harispe M.L."/>
            <person name="Henrissat B."/>
            <person name="Hilden K.S."/>
            <person name="Hope R."/>
            <person name="Hossain A."/>
            <person name="Karabika E."/>
            <person name="Karaffa L."/>
            <person name="Karanyi Z."/>
            <person name="Krasevec N."/>
            <person name="Kuo A."/>
            <person name="Kusch H."/>
            <person name="LaButti K."/>
            <person name="Lagendijk E.L."/>
            <person name="Lapidus A."/>
            <person name="Levasseur A."/>
            <person name="Lindquist E."/>
            <person name="Lipzen A."/>
            <person name="Logrieco A.F."/>
            <person name="MacCabe A."/>
            <person name="Maekelae M.R."/>
            <person name="Malavazi I."/>
            <person name="Melin P."/>
            <person name="Meyer V."/>
            <person name="Mielnichuk N."/>
            <person name="Miskei M."/>
            <person name="Molnar A.P."/>
            <person name="Mule G."/>
            <person name="Ngan C.Y."/>
            <person name="Orejas M."/>
            <person name="Orosz E."/>
            <person name="Ouedraogo J.P."/>
            <person name="Overkamp K.M."/>
            <person name="Park H.-S."/>
            <person name="Perrone G."/>
            <person name="Piumi F."/>
            <person name="Punt P.J."/>
            <person name="Ram A.F."/>
            <person name="Ramon A."/>
            <person name="Rauscher S."/>
            <person name="Record E."/>
            <person name="Riano-Pachon D.M."/>
            <person name="Robert V."/>
            <person name="Roehrig J."/>
            <person name="Ruller R."/>
            <person name="Salamov A."/>
            <person name="Salih N.S."/>
            <person name="Samson R.A."/>
            <person name="Sandor E."/>
            <person name="Sanguinetti M."/>
            <person name="Schuetze T."/>
            <person name="Sepcic K."/>
            <person name="Shelest E."/>
            <person name="Sherlock G."/>
            <person name="Sophianopoulou V."/>
            <person name="Squina F.M."/>
            <person name="Sun H."/>
            <person name="Susca A."/>
            <person name="Todd R.B."/>
            <person name="Tsang A."/>
            <person name="Unkles S.E."/>
            <person name="van de Wiele N."/>
            <person name="van Rossen-Uffink D."/>
            <person name="Oliveira J.V."/>
            <person name="Vesth T.C."/>
            <person name="Visser J."/>
            <person name="Yu J.-H."/>
            <person name="Zhou M."/>
            <person name="Andersen M.R."/>
            <person name="Archer D.B."/>
            <person name="Baker S.E."/>
            <person name="Benoit I."/>
            <person name="Brakhage A.A."/>
            <person name="Braus G.H."/>
            <person name="Fischer R."/>
            <person name="Frisvad J.C."/>
            <person name="Goldman G.H."/>
            <person name="Houbraken J."/>
            <person name="Oakley B."/>
            <person name="Pocsi I."/>
            <person name="Scazzocchio C."/>
            <person name="Seiboth B."/>
            <person name="vanKuyk P.A."/>
            <person name="Wortman J."/>
            <person name="Dyer P.S."/>
            <person name="Grigoriev I.V."/>
        </authorList>
    </citation>
    <scope>NUCLEOTIDE SEQUENCE [LARGE SCALE GENOMIC DNA]</scope>
    <source>
        <strain evidence="3">CBS 101740 / IMI 381727 / IBT 21946</strain>
    </source>
</reference>
<dbReference type="VEuPathDB" id="FungiDB:ASPBRDRAFT_40443"/>
<proteinExistence type="predicted"/>
<keyword evidence="3" id="KW-1185">Reference proteome</keyword>
<dbReference type="EMBL" id="KV878681">
    <property type="protein sequence ID" value="OJJ75171.1"/>
    <property type="molecule type" value="Genomic_DNA"/>
</dbReference>